<dbReference type="InterPro" id="IPR050662">
    <property type="entry name" value="Sec-metab_biosynth-thioest"/>
</dbReference>
<dbReference type="InterPro" id="IPR036388">
    <property type="entry name" value="WH-like_DNA-bd_sf"/>
</dbReference>
<dbReference type="Proteomes" id="UP000551848">
    <property type="component" value="Unassembled WGS sequence"/>
</dbReference>
<accession>A0A838Y6F7</accession>
<evidence type="ECO:0000313" key="2">
    <source>
        <dbReference type="EMBL" id="MBA4692642.1"/>
    </source>
</evidence>
<feature type="domain" description="Metallo-beta-lactamase" evidence="1">
    <location>
        <begin position="40"/>
        <end position="255"/>
    </location>
</feature>
<evidence type="ECO:0000313" key="3">
    <source>
        <dbReference type="Proteomes" id="UP000551848"/>
    </source>
</evidence>
<dbReference type="Pfam" id="PF00753">
    <property type="entry name" value="Lactamase_B"/>
    <property type="match status" value="1"/>
</dbReference>
<proteinExistence type="predicted"/>
<dbReference type="InterPro" id="IPR001279">
    <property type="entry name" value="Metallo-B-lactamas"/>
</dbReference>
<dbReference type="Gene3D" id="3.60.15.10">
    <property type="entry name" value="Ribonuclease Z/Hydroxyacylglutathione hydrolase-like"/>
    <property type="match status" value="1"/>
</dbReference>
<organism evidence="2 3">
    <name type="scientific">SAR86 cluster bacterium</name>
    <dbReference type="NCBI Taxonomy" id="2030880"/>
    <lineage>
        <taxon>Bacteria</taxon>
        <taxon>Pseudomonadati</taxon>
        <taxon>Pseudomonadota</taxon>
        <taxon>Gammaproteobacteria</taxon>
        <taxon>SAR86 cluster</taxon>
    </lineage>
</organism>
<dbReference type="InterPro" id="IPR036866">
    <property type="entry name" value="RibonucZ/Hydroxyglut_hydro"/>
</dbReference>
<sequence>MSIETRLKFPIDEVPKYGIFHQINKQIHWIRMPLPMSLNHVNLWTVGDKDNLTLIDTGMQLDDTMKLWKALIKKEKLSIKNVIATHMHPDHIGLAGWFVKKYNSNFSMSRTDYLQCRILSADTGNDVPNDAIEFYIQAGMTKDQIHAFTKRFGFFGSIVHPLPRSYNRLKDGDVIDINGADWLVIDGQGHTMEHLSFFSEELNVFISGDQLLPTISSHVGTFPTEPEANPVEDWIASCHKLLKILPESVLVLPGHGRPFIGAHKRLKALIDHHETSLEKLHNILKTPKRAVDVFDVLFKREIDDSNIIMATGESLGHLNCLYYRGMIKKSLDQNNQCWYEQS</sequence>
<dbReference type="PANTHER" id="PTHR23131:SF4">
    <property type="entry name" value="METALLO-BETA-LACTAMASE SUPERFAMILY POTEIN"/>
    <property type="match status" value="1"/>
</dbReference>
<dbReference type="Gene3D" id="1.10.10.10">
    <property type="entry name" value="Winged helix-like DNA-binding domain superfamily/Winged helix DNA-binding domain"/>
    <property type="match status" value="1"/>
</dbReference>
<dbReference type="Pfam" id="PF21221">
    <property type="entry name" value="B_lactamase-like_C"/>
    <property type="match status" value="1"/>
</dbReference>
<dbReference type="EMBL" id="JACETL010000026">
    <property type="protein sequence ID" value="MBA4692642.1"/>
    <property type="molecule type" value="Genomic_DNA"/>
</dbReference>
<dbReference type="AlphaFoldDB" id="A0A838Y6F7"/>
<dbReference type="GO" id="GO:0016787">
    <property type="term" value="F:hydrolase activity"/>
    <property type="evidence" value="ECO:0007669"/>
    <property type="project" value="UniProtKB-KW"/>
</dbReference>
<keyword evidence="2" id="KW-0378">Hydrolase</keyword>
<protein>
    <submittedName>
        <fullName evidence="2">MBL fold metallo-hydrolase</fullName>
    </submittedName>
</protein>
<evidence type="ECO:0000259" key="1">
    <source>
        <dbReference type="SMART" id="SM00849"/>
    </source>
</evidence>
<dbReference type="SMART" id="SM00849">
    <property type="entry name" value="Lactamase_B"/>
    <property type="match status" value="1"/>
</dbReference>
<reference evidence="2 3" key="1">
    <citation type="submission" date="2020-06" db="EMBL/GenBank/DDBJ databases">
        <title>Dysbiosis in marine aquaculture revealed through microbiome analysis: reverse ecology for environmental sustainability.</title>
        <authorList>
            <person name="Haro-Moreno J.M."/>
            <person name="Coutinho F.H."/>
            <person name="Zaragoza-Solas A."/>
            <person name="Picazo A."/>
            <person name="Almagro-Moreno S."/>
            <person name="Lopez-Perez M."/>
        </authorList>
    </citation>
    <scope>NUCLEOTIDE SEQUENCE [LARGE SCALE GENOMIC DNA]</scope>
    <source>
        <strain evidence="2">MCMED-G41</strain>
    </source>
</reference>
<comment type="caution">
    <text evidence="2">The sequence shown here is derived from an EMBL/GenBank/DDBJ whole genome shotgun (WGS) entry which is preliminary data.</text>
</comment>
<gene>
    <name evidence="2" type="ORF">H2072_02720</name>
</gene>
<dbReference type="InterPro" id="IPR048933">
    <property type="entry name" value="B_lactamase-like_C"/>
</dbReference>
<dbReference type="SUPFAM" id="SSF56281">
    <property type="entry name" value="Metallo-hydrolase/oxidoreductase"/>
    <property type="match status" value="1"/>
</dbReference>
<dbReference type="PANTHER" id="PTHR23131">
    <property type="entry name" value="ENDORIBONUCLEASE LACTB2"/>
    <property type="match status" value="1"/>
</dbReference>
<name>A0A838Y6F7_9GAMM</name>